<dbReference type="Pfam" id="PF00664">
    <property type="entry name" value="ABC_membrane"/>
    <property type="match status" value="1"/>
</dbReference>
<evidence type="ECO:0000256" key="3">
    <source>
        <dbReference type="ARBA" id="ARBA00022475"/>
    </source>
</evidence>
<evidence type="ECO:0000313" key="13">
    <source>
        <dbReference type="Proteomes" id="UP000005361"/>
    </source>
</evidence>
<evidence type="ECO:0000259" key="11">
    <source>
        <dbReference type="PROSITE" id="PS50929"/>
    </source>
</evidence>
<feature type="transmembrane region" description="Helical" evidence="9">
    <location>
        <begin position="266"/>
        <end position="287"/>
    </location>
</feature>
<comment type="subcellular location">
    <subcellularLocation>
        <location evidence="1">Cell membrane</location>
        <topology evidence="1">Multi-pass membrane protein</topology>
    </subcellularLocation>
</comment>
<dbReference type="SMART" id="SM00382">
    <property type="entry name" value="AAA"/>
    <property type="match status" value="1"/>
</dbReference>
<dbReference type="InterPro" id="IPR039421">
    <property type="entry name" value="Type_1_exporter"/>
</dbReference>
<organism evidence="12 13">
    <name type="scientific">Pelosinus fermentans JBW45</name>
    <dbReference type="NCBI Taxonomy" id="1192197"/>
    <lineage>
        <taxon>Bacteria</taxon>
        <taxon>Bacillati</taxon>
        <taxon>Bacillota</taxon>
        <taxon>Negativicutes</taxon>
        <taxon>Selenomonadales</taxon>
        <taxon>Sporomusaceae</taxon>
        <taxon>Pelosinus</taxon>
    </lineage>
</organism>
<evidence type="ECO:0000256" key="4">
    <source>
        <dbReference type="ARBA" id="ARBA00022692"/>
    </source>
</evidence>
<dbReference type="GO" id="GO:0005524">
    <property type="term" value="F:ATP binding"/>
    <property type="evidence" value="ECO:0007669"/>
    <property type="project" value="UniProtKB-KW"/>
</dbReference>
<dbReference type="InterPro" id="IPR003593">
    <property type="entry name" value="AAA+_ATPase"/>
</dbReference>
<dbReference type="PROSITE" id="PS50893">
    <property type="entry name" value="ABC_TRANSPORTER_2"/>
    <property type="match status" value="1"/>
</dbReference>
<keyword evidence="3" id="KW-1003">Cell membrane</keyword>
<evidence type="ECO:0000256" key="6">
    <source>
        <dbReference type="ARBA" id="ARBA00022840"/>
    </source>
</evidence>
<evidence type="ECO:0000256" key="9">
    <source>
        <dbReference type="SAM" id="Phobius"/>
    </source>
</evidence>
<dbReference type="PROSITE" id="PS50929">
    <property type="entry name" value="ABC_TM1F"/>
    <property type="match status" value="1"/>
</dbReference>
<feature type="domain" description="ABC transmembrane type-1" evidence="11">
    <location>
        <begin position="39"/>
        <end position="310"/>
    </location>
</feature>
<dbReference type="OrthoDB" id="9762778at2"/>
<keyword evidence="2" id="KW-0813">Transport</keyword>
<dbReference type="PROSITE" id="PS00211">
    <property type="entry name" value="ABC_TRANSPORTER_1"/>
    <property type="match status" value="1"/>
</dbReference>
<accession>I9DGJ3</accession>
<dbReference type="Gene3D" id="3.40.50.300">
    <property type="entry name" value="P-loop containing nucleotide triphosphate hydrolases"/>
    <property type="match status" value="1"/>
</dbReference>
<keyword evidence="5" id="KW-0547">Nucleotide-binding</keyword>
<dbReference type="AlphaFoldDB" id="I9DGJ3"/>
<evidence type="ECO:0000256" key="2">
    <source>
        <dbReference type="ARBA" id="ARBA00022448"/>
    </source>
</evidence>
<reference evidence="13" key="2">
    <citation type="submission" date="2015-02" db="EMBL/GenBank/DDBJ databases">
        <title>Complete Genome Sequence of Pelosinus fermentans JBW45.</title>
        <authorList>
            <person name="De Leon K.B."/>
            <person name="Utturkar S.M."/>
            <person name="Camilleri L.B."/>
            <person name="Arkin A.P."/>
            <person name="Fields M.W."/>
            <person name="Brown S.D."/>
            <person name="Wall J.D."/>
        </authorList>
    </citation>
    <scope>NUCLEOTIDE SEQUENCE [LARGE SCALE GENOMIC DNA]</scope>
    <source>
        <strain evidence="13">JBW45</strain>
    </source>
</reference>
<dbReference type="InterPro" id="IPR027417">
    <property type="entry name" value="P-loop_NTPase"/>
</dbReference>
<keyword evidence="7 9" id="KW-1133">Transmembrane helix</keyword>
<dbReference type="GO" id="GO:0005886">
    <property type="term" value="C:plasma membrane"/>
    <property type="evidence" value="ECO:0007669"/>
    <property type="project" value="UniProtKB-SubCell"/>
</dbReference>
<feature type="transmembrane region" description="Helical" evidence="9">
    <location>
        <begin position="142"/>
        <end position="162"/>
    </location>
</feature>
<dbReference type="InterPro" id="IPR011527">
    <property type="entry name" value="ABC1_TM_dom"/>
</dbReference>
<evidence type="ECO:0000256" key="7">
    <source>
        <dbReference type="ARBA" id="ARBA00022989"/>
    </source>
</evidence>
<dbReference type="PANTHER" id="PTHR43394:SF1">
    <property type="entry name" value="ATP-BINDING CASSETTE SUB-FAMILY B MEMBER 10, MITOCHONDRIAL"/>
    <property type="match status" value="1"/>
</dbReference>
<keyword evidence="12" id="KW-0378">Hydrolase</keyword>
<dbReference type="RefSeq" id="WP_007957005.1">
    <property type="nucleotide sequence ID" value="NZ_CP010978.1"/>
</dbReference>
<evidence type="ECO:0000313" key="12">
    <source>
        <dbReference type="EMBL" id="AJQ26607.1"/>
    </source>
</evidence>
<feature type="transmembrane region" description="Helical" evidence="9">
    <location>
        <begin position="26"/>
        <end position="47"/>
    </location>
</feature>
<dbReference type="InterPro" id="IPR036640">
    <property type="entry name" value="ABC1_TM_sf"/>
</dbReference>
<dbReference type="EC" id="3.6.3.44" evidence="12"/>
<dbReference type="KEGG" id="pft:JBW_01255"/>
<feature type="transmembrane region" description="Helical" evidence="9">
    <location>
        <begin position="62"/>
        <end position="83"/>
    </location>
</feature>
<keyword evidence="6" id="KW-0067">ATP-binding</keyword>
<protein>
    <submittedName>
        <fullName evidence="12">Xenobiotic-transporting ATPase</fullName>
        <ecNumber evidence="12">3.6.3.44</ecNumber>
    </submittedName>
</protein>
<keyword evidence="8 9" id="KW-0472">Membrane</keyword>
<dbReference type="SUPFAM" id="SSF52540">
    <property type="entry name" value="P-loop containing nucleoside triphosphate hydrolases"/>
    <property type="match status" value="1"/>
</dbReference>
<reference evidence="12 13" key="1">
    <citation type="journal article" date="2015" name="Genome Announc.">
        <title>Complete Genome Sequence of Pelosinus fermentans JBW45, a Member of a Remarkably Competitive Group of Negativicutes in the Firmicutes Phylum.</title>
        <authorList>
            <person name="De Leon K.B."/>
            <person name="Utturkar S.M."/>
            <person name="Camilleri L.B."/>
            <person name="Elias D.A."/>
            <person name="Arkin A.P."/>
            <person name="Fields M.W."/>
            <person name="Brown S.D."/>
            <person name="Wall J.D."/>
        </authorList>
    </citation>
    <scope>NUCLEOTIDE SEQUENCE [LARGE SCALE GENOMIC DNA]</scope>
    <source>
        <strain evidence="12 13">JBW45</strain>
    </source>
</reference>
<dbReference type="Proteomes" id="UP000005361">
    <property type="component" value="Chromosome"/>
</dbReference>
<dbReference type="InterPro" id="IPR017871">
    <property type="entry name" value="ABC_transporter-like_CS"/>
</dbReference>
<evidence type="ECO:0000256" key="1">
    <source>
        <dbReference type="ARBA" id="ARBA00004651"/>
    </source>
</evidence>
<feature type="domain" description="ABC transporter" evidence="10">
    <location>
        <begin position="342"/>
        <end position="577"/>
    </location>
</feature>
<sequence>MKKLLTENIRIFQEIKPFIKNYERQLIILSINKLLQLPIGIAMLFLFKELIDEVMNRKQLDILRWICIGYILLFFLQTLFLSYQKIVGTKMYNKLIFDIRLKIWNSCIRMPQDSWKSFDKGDLKNRIDSDVNSFSIFLEQQIFENAFAWISIFTYGFILLIICWKLALFSFGIIPMFFLLGNWIAARQKEASEDYRNIWGEYEGWMFNCFQAWKEVKNLSIEKVQTKKFVRYWRKLIKLFYRQCMYMYASMSFDNFKDIFINKISIYFLGGILIYTNELTIGQLLIFTKFYEQMFNNCSTVSNLYIQLGTNLPAMERVLEIMKYNTRYQGIKLDQNNFSSSIEFRNVGFTYSEGQPEILKNINLKIEANERIAIIGKSGSGKSTILKLLLGLHKPQQGEILINGYPIEEINYSSLHRIIGVVMQDNMVFNLTIKDNLLLANPYATDAEIKDACKTAYIDKFITALPNGYLTLIGENGVKLSGGQKQRLGIARALLTNPNVIVFDEATSALDHISEQEITMAIDNIAKKKIIIVIAHRLSSILSADQVIVIDNGTIAGYGHHSELLGKNSAYDVLFKDQYKNIAF</sequence>
<gene>
    <name evidence="12" type="ORF">JBW_01255</name>
</gene>
<dbReference type="SUPFAM" id="SSF90123">
    <property type="entry name" value="ABC transporter transmembrane region"/>
    <property type="match status" value="1"/>
</dbReference>
<proteinExistence type="predicted"/>
<dbReference type="FunFam" id="3.40.50.300:FF:000221">
    <property type="entry name" value="Multidrug ABC transporter ATP-binding protein"/>
    <property type="match status" value="1"/>
</dbReference>
<dbReference type="PANTHER" id="PTHR43394">
    <property type="entry name" value="ATP-DEPENDENT PERMEASE MDL1, MITOCHONDRIAL"/>
    <property type="match status" value="1"/>
</dbReference>
<evidence type="ECO:0000256" key="5">
    <source>
        <dbReference type="ARBA" id="ARBA00022741"/>
    </source>
</evidence>
<evidence type="ECO:0000259" key="10">
    <source>
        <dbReference type="PROSITE" id="PS50893"/>
    </source>
</evidence>
<dbReference type="GO" id="GO:0016887">
    <property type="term" value="F:ATP hydrolysis activity"/>
    <property type="evidence" value="ECO:0007669"/>
    <property type="project" value="InterPro"/>
</dbReference>
<dbReference type="CDD" id="cd07346">
    <property type="entry name" value="ABC_6TM_exporters"/>
    <property type="match status" value="1"/>
</dbReference>
<evidence type="ECO:0000256" key="8">
    <source>
        <dbReference type="ARBA" id="ARBA00023136"/>
    </source>
</evidence>
<keyword evidence="4 9" id="KW-0812">Transmembrane</keyword>
<dbReference type="InterPro" id="IPR003439">
    <property type="entry name" value="ABC_transporter-like_ATP-bd"/>
</dbReference>
<dbReference type="Pfam" id="PF00005">
    <property type="entry name" value="ABC_tran"/>
    <property type="match status" value="1"/>
</dbReference>
<dbReference type="EMBL" id="CP010978">
    <property type="protein sequence ID" value="AJQ26607.1"/>
    <property type="molecule type" value="Genomic_DNA"/>
</dbReference>
<feature type="transmembrane region" description="Helical" evidence="9">
    <location>
        <begin position="168"/>
        <end position="186"/>
    </location>
</feature>
<dbReference type="Gene3D" id="1.20.1560.10">
    <property type="entry name" value="ABC transporter type 1, transmembrane domain"/>
    <property type="match status" value="1"/>
</dbReference>
<dbReference type="GO" id="GO:0015421">
    <property type="term" value="F:ABC-type oligopeptide transporter activity"/>
    <property type="evidence" value="ECO:0007669"/>
    <property type="project" value="TreeGrafter"/>
</dbReference>
<dbReference type="STRING" id="1192197.JBW_01255"/>
<dbReference type="HOGENOM" id="CLU_000604_84_3_9"/>
<name>I9DGJ3_9FIRM</name>